<feature type="region of interest" description="Disordered" evidence="1">
    <location>
        <begin position="1"/>
        <end position="42"/>
    </location>
</feature>
<keyword evidence="3" id="KW-1185">Reference proteome</keyword>
<evidence type="ECO:0000313" key="2">
    <source>
        <dbReference type="EMBL" id="KAK3372996.1"/>
    </source>
</evidence>
<feature type="compositionally biased region" description="Low complexity" evidence="1">
    <location>
        <begin position="11"/>
        <end position="23"/>
    </location>
</feature>
<evidence type="ECO:0000313" key="3">
    <source>
        <dbReference type="Proteomes" id="UP001287356"/>
    </source>
</evidence>
<organism evidence="2 3">
    <name type="scientific">Lasiosphaeria ovina</name>
    <dbReference type="NCBI Taxonomy" id="92902"/>
    <lineage>
        <taxon>Eukaryota</taxon>
        <taxon>Fungi</taxon>
        <taxon>Dikarya</taxon>
        <taxon>Ascomycota</taxon>
        <taxon>Pezizomycotina</taxon>
        <taxon>Sordariomycetes</taxon>
        <taxon>Sordariomycetidae</taxon>
        <taxon>Sordariales</taxon>
        <taxon>Lasiosphaeriaceae</taxon>
        <taxon>Lasiosphaeria</taxon>
    </lineage>
</organism>
<gene>
    <name evidence="2" type="ORF">B0T24DRAFT_678480</name>
</gene>
<name>A0AAE0KAD8_9PEZI</name>
<reference evidence="2" key="2">
    <citation type="submission" date="2023-06" db="EMBL/GenBank/DDBJ databases">
        <authorList>
            <consortium name="Lawrence Berkeley National Laboratory"/>
            <person name="Haridas S."/>
            <person name="Hensen N."/>
            <person name="Bonometti L."/>
            <person name="Westerberg I."/>
            <person name="Brannstrom I.O."/>
            <person name="Guillou S."/>
            <person name="Cros-Aarteil S."/>
            <person name="Calhoun S."/>
            <person name="Kuo A."/>
            <person name="Mondo S."/>
            <person name="Pangilinan J."/>
            <person name="Riley R."/>
            <person name="Labutti K."/>
            <person name="Andreopoulos B."/>
            <person name="Lipzen A."/>
            <person name="Chen C."/>
            <person name="Yanf M."/>
            <person name="Daum C."/>
            <person name="Ng V."/>
            <person name="Clum A."/>
            <person name="Steindorff A."/>
            <person name="Ohm R."/>
            <person name="Martin F."/>
            <person name="Silar P."/>
            <person name="Natvig D."/>
            <person name="Lalanne C."/>
            <person name="Gautier V."/>
            <person name="Ament-Velasquez S.L."/>
            <person name="Kruys A."/>
            <person name="Hutchinson M.I."/>
            <person name="Powell A.J."/>
            <person name="Barry K."/>
            <person name="Miller A.N."/>
            <person name="Grigoriev I.V."/>
            <person name="Debuchy R."/>
            <person name="Gladieux P."/>
            <person name="Thoren M.H."/>
            <person name="Johannesson H."/>
        </authorList>
    </citation>
    <scope>NUCLEOTIDE SEQUENCE</scope>
    <source>
        <strain evidence="2">CBS 958.72</strain>
    </source>
</reference>
<accession>A0AAE0KAD8</accession>
<dbReference type="Proteomes" id="UP001287356">
    <property type="component" value="Unassembled WGS sequence"/>
</dbReference>
<protein>
    <submittedName>
        <fullName evidence="2">Uncharacterized protein</fullName>
    </submittedName>
</protein>
<proteinExistence type="predicted"/>
<evidence type="ECO:0000256" key="1">
    <source>
        <dbReference type="SAM" id="MobiDB-lite"/>
    </source>
</evidence>
<comment type="caution">
    <text evidence="2">The sequence shown here is derived from an EMBL/GenBank/DDBJ whole genome shotgun (WGS) entry which is preliminary data.</text>
</comment>
<dbReference type="AlphaFoldDB" id="A0AAE0KAD8"/>
<dbReference type="EMBL" id="JAULSN010000004">
    <property type="protein sequence ID" value="KAK3372996.1"/>
    <property type="molecule type" value="Genomic_DNA"/>
</dbReference>
<sequence length="176" mass="18605">MSNKKPLSLQAPTRRTSPAATAACQPASHEAGARPASPPAPPFQDTTALLRYLYSDVRRISDVASPDILLHPADRHVSASRAAYEDALVAATRGTLRMDVQSMIPNAHFGAVLGVLRATKQGCDDLAVSFCGVWRFVDSWAVGALGECGRPGRAREVAAAGAGREWSELRSGVIAL</sequence>
<reference evidence="2" key="1">
    <citation type="journal article" date="2023" name="Mol. Phylogenet. Evol.">
        <title>Genome-scale phylogeny and comparative genomics of the fungal order Sordariales.</title>
        <authorList>
            <person name="Hensen N."/>
            <person name="Bonometti L."/>
            <person name="Westerberg I."/>
            <person name="Brannstrom I.O."/>
            <person name="Guillou S."/>
            <person name="Cros-Aarteil S."/>
            <person name="Calhoun S."/>
            <person name="Haridas S."/>
            <person name="Kuo A."/>
            <person name="Mondo S."/>
            <person name="Pangilinan J."/>
            <person name="Riley R."/>
            <person name="LaButti K."/>
            <person name="Andreopoulos B."/>
            <person name="Lipzen A."/>
            <person name="Chen C."/>
            <person name="Yan M."/>
            <person name="Daum C."/>
            <person name="Ng V."/>
            <person name="Clum A."/>
            <person name="Steindorff A."/>
            <person name="Ohm R.A."/>
            <person name="Martin F."/>
            <person name="Silar P."/>
            <person name="Natvig D.O."/>
            <person name="Lalanne C."/>
            <person name="Gautier V."/>
            <person name="Ament-Velasquez S.L."/>
            <person name="Kruys A."/>
            <person name="Hutchinson M.I."/>
            <person name="Powell A.J."/>
            <person name="Barry K."/>
            <person name="Miller A.N."/>
            <person name="Grigoriev I.V."/>
            <person name="Debuchy R."/>
            <person name="Gladieux P."/>
            <person name="Hiltunen Thoren M."/>
            <person name="Johannesson H."/>
        </authorList>
    </citation>
    <scope>NUCLEOTIDE SEQUENCE</scope>
    <source>
        <strain evidence="2">CBS 958.72</strain>
    </source>
</reference>